<protein>
    <recommendedName>
        <fullName evidence="5">Flagellar hook-associated protein 2</fullName>
        <shortName evidence="5">HAP2</shortName>
    </recommendedName>
    <alternativeName>
        <fullName evidence="5">Flagellar cap protein</fullName>
    </alternativeName>
</protein>
<evidence type="ECO:0000259" key="6">
    <source>
        <dbReference type="Pfam" id="PF02465"/>
    </source>
</evidence>
<evidence type="ECO:0000259" key="7">
    <source>
        <dbReference type="Pfam" id="PF07195"/>
    </source>
</evidence>
<gene>
    <name evidence="8" type="ORF">FOF44_17180</name>
</gene>
<dbReference type="Pfam" id="PF07195">
    <property type="entry name" value="FliD_C"/>
    <property type="match status" value="1"/>
</dbReference>
<dbReference type="InterPro" id="IPR018247">
    <property type="entry name" value="EF_Hand_1_Ca_BS"/>
</dbReference>
<dbReference type="InterPro" id="IPR040026">
    <property type="entry name" value="FliD"/>
</dbReference>
<comment type="caution">
    <text evidence="8">The sequence shown here is derived from an EMBL/GenBank/DDBJ whole genome shotgun (WGS) entry which is preliminary data.</text>
</comment>
<comment type="subunit">
    <text evidence="2 5">Homopentamer.</text>
</comment>
<proteinExistence type="inferred from homology"/>
<name>A0A557NV50_9VIBR</name>
<keyword evidence="8" id="KW-0966">Cell projection</keyword>
<sequence length="438" mass="47460">MASIDAAGMAQQLAMYEIMGPQSRYETQLSGYQAQDKALTEIKSKLSALDTAMYQFTKPGASFGQSAATLSSEDYFSVTTSGSVSNVNMDLFVEQTATAHQVALGMSAESADDVFSTGGTISFEQDGETVELNVLDADTSGDGEVTYQEFANFFNEQMDGQANATLVKAGGEVKLMFSAEETGEAGQFQISASADSGLEAEFAAANDNPLRAGQDAVIWLGGEGTGMRLTNSSNTFEDVVNGVDITVKTAQESGENSVNFAVEPDKEATIEAINGFITAYNDAISALDDVTKSGGESESRGAFASDGSIRSIETKLKSMMRSSYEGVSLFEVGLSINKEGKLELDEDKFYEASKTEDLEAIFTGDNGLFPTMEDTIDVYTDYSTGTLSAKQERIDMQEQRVNDSLDKLDDKYDMYYQRYLKQYTQLNTIMMQMNSMSF</sequence>
<comment type="function">
    <text evidence="5">Required for morphogenesis and for the elongation of the flagellar filament by facilitating polymerization of the flagellin monomers at the tip of growing filament. Forms a capping structure, which prevents flagellin subunits (transported through the central channel of the flagellum) from leaking out without polymerization at the distal end.</text>
</comment>
<dbReference type="GO" id="GO:0009421">
    <property type="term" value="C:bacterial-type flagellum filament cap"/>
    <property type="evidence" value="ECO:0007669"/>
    <property type="project" value="InterPro"/>
</dbReference>
<dbReference type="Pfam" id="PF02465">
    <property type="entry name" value="FliD_N"/>
    <property type="match status" value="1"/>
</dbReference>
<dbReference type="GO" id="GO:0071973">
    <property type="term" value="P:bacterial-type flagellum-dependent cell motility"/>
    <property type="evidence" value="ECO:0007669"/>
    <property type="project" value="TreeGrafter"/>
</dbReference>
<dbReference type="GO" id="GO:0005576">
    <property type="term" value="C:extracellular region"/>
    <property type="evidence" value="ECO:0007669"/>
    <property type="project" value="UniProtKB-SubCell"/>
</dbReference>
<dbReference type="OrthoDB" id="9810816at2"/>
<dbReference type="PANTHER" id="PTHR30288:SF0">
    <property type="entry name" value="FLAGELLAR HOOK-ASSOCIATED PROTEIN 2"/>
    <property type="match status" value="1"/>
</dbReference>
<evidence type="ECO:0000256" key="1">
    <source>
        <dbReference type="ARBA" id="ARBA00009764"/>
    </source>
</evidence>
<dbReference type="EMBL" id="VMKJ01000059">
    <property type="protein sequence ID" value="TVO32282.1"/>
    <property type="molecule type" value="Genomic_DNA"/>
</dbReference>
<comment type="subcellular location">
    <subcellularLocation>
        <location evidence="5">Secreted</location>
    </subcellularLocation>
    <subcellularLocation>
        <location evidence="5">Bacterial flagellum</location>
    </subcellularLocation>
</comment>
<dbReference type="PROSITE" id="PS00018">
    <property type="entry name" value="EF_HAND_1"/>
    <property type="match status" value="1"/>
</dbReference>
<comment type="similarity">
    <text evidence="1 5">Belongs to the FliD family.</text>
</comment>
<dbReference type="InterPro" id="IPR010809">
    <property type="entry name" value="FliD_C"/>
</dbReference>
<evidence type="ECO:0000313" key="8">
    <source>
        <dbReference type="EMBL" id="TVO32282.1"/>
    </source>
</evidence>
<feature type="domain" description="Flagellar hook-associated protein 2 C-terminal" evidence="7">
    <location>
        <begin position="214"/>
        <end position="435"/>
    </location>
</feature>
<keyword evidence="8" id="KW-0282">Flagellum</keyword>
<dbReference type="InterPro" id="IPR003481">
    <property type="entry name" value="FliD_N"/>
</dbReference>
<evidence type="ECO:0000256" key="4">
    <source>
        <dbReference type="ARBA" id="ARBA00023143"/>
    </source>
</evidence>
<evidence type="ECO:0000313" key="9">
    <source>
        <dbReference type="Proteomes" id="UP000319828"/>
    </source>
</evidence>
<dbReference type="GO" id="GO:0009424">
    <property type="term" value="C:bacterial-type flagellum hook"/>
    <property type="evidence" value="ECO:0007669"/>
    <property type="project" value="UniProtKB-UniRule"/>
</dbReference>
<evidence type="ECO:0000256" key="5">
    <source>
        <dbReference type="RuleBase" id="RU362066"/>
    </source>
</evidence>
<feature type="domain" description="Flagellar hook-associated protein 2 N-terminal" evidence="6">
    <location>
        <begin position="4"/>
        <end position="100"/>
    </location>
</feature>
<accession>A0A557NV50</accession>
<evidence type="ECO:0000256" key="3">
    <source>
        <dbReference type="ARBA" id="ARBA00023054"/>
    </source>
</evidence>
<dbReference type="GO" id="GO:0007155">
    <property type="term" value="P:cell adhesion"/>
    <property type="evidence" value="ECO:0007669"/>
    <property type="project" value="InterPro"/>
</dbReference>
<keyword evidence="3" id="KW-0175">Coiled coil</keyword>
<reference evidence="8 9" key="1">
    <citation type="submission" date="2019-07" db="EMBL/GenBank/DDBJ databases">
        <title>The draft genome sequence of Vibrio algivorus M1486.</title>
        <authorList>
            <person name="Meng X."/>
        </authorList>
    </citation>
    <scope>NUCLEOTIDE SEQUENCE [LARGE SCALE GENOMIC DNA]</scope>
    <source>
        <strain evidence="8 9">M1486</strain>
    </source>
</reference>
<dbReference type="AlphaFoldDB" id="A0A557NV50"/>
<dbReference type="RefSeq" id="WP_144389167.1">
    <property type="nucleotide sequence ID" value="NZ_CANNCB010000063.1"/>
</dbReference>
<organism evidence="8 9">
    <name type="scientific">Vibrio algivorus</name>
    <dbReference type="NCBI Taxonomy" id="1667024"/>
    <lineage>
        <taxon>Bacteria</taxon>
        <taxon>Pseudomonadati</taxon>
        <taxon>Pseudomonadota</taxon>
        <taxon>Gammaproteobacteria</taxon>
        <taxon>Vibrionales</taxon>
        <taxon>Vibrionaceae</taxon>
        <taxon>Vibrio</taxon>
    </lineage>
</organism>
<dbReference type="PANTHER" id="PTHR30288">
    <property type="entry name" value="FLAGELLAR CAP/ASSEMBLY PROTEIN FLID"/>
    <property type="match status" value="1"/>
</dbReference>
<dbReference type="Proteomes" id="UP000319828">
    <property type="component" value="Unassembled WGS sequence"/>
</dbReference>
<keyword evidence="4 5" id="KW-0975">Bacterial flagellum</keyword>
<keyword evidence="5" id="KW-0964">Secreted</keyword>
<keyword evidence="8" id="KW-0969">Cilium</keyword>
<evidence type="ECO:0000256" key="2">
    <source>
        <dbReference type="ARBA" id="ARBA00011255"/>
    </source>
</evidence>